<evidence type="ECO:0000259" key="2">
    <source>
        <dbReference type="SMART" id="SM00822"/>
    </source>
</evidence>
<dbReference type="SMART" id="SM00822">
    <property type="entry name" value="PKS_KR"/>
    <property type="match status" value="1"/>
</dbReference>
<dbReference type="RefSeq" id="WP_194929936.1">
    <property type="nucleotide sequence ID" value="NZ_JADLZT010000002.1"/>
</dbReference>
<dbReference type="EC" id="1.1.1.100" evidence="3"/>
<comment type="similarity">
    <text evidence="1">Belongs to the short-chain dehydrogenases/reductases (SDR) family.</text>
</comment>
<dbReference type="InterPro" id="IPR057326">
    <property type="entry name" value="KR_dom"/>
</dbReference>
<name>A0ABS0B469_9GAMM</name>
<dbReference type="Proteomes" id="UP001429984">
    <property type="component" value="Unassembled WGS sequence"/>
</dbReference>
<sequence length="249" mass="25936">MNGDSTSQAATVLVTGASRGIGKAIALRAAQDGFDVVVHCRSRVQEAEAVAAQVRELGRQARVLVFDISDREAASAALNADVEAHGAYYGVVCNAGIARDTAFPAMTGDEWDSVVHTNLDAFYNVLNPLVMPMVRTRKPGRIVTLSSVSGLVGNRGQTNYSASKAGIIGATKALALELASRGITVNCVAPGLIDTEMLTAEVVENALKLIPANRLGKPEEVAAAVSFLLSDQAGYITRQVISVNGGLVG</sequence>
<organism evidence="3 4">
    <name type="scientific">Lysobacter niastensis</name>
    <dbReference type="NCBI Taxonomy" id="380629"/>
    <lineage>
        <taxon>Bacteria</taxon>
        <taxon>Pseudomonadati</taxon>
        <taxon>Pseudomonadota</taxon>
        <taxon>Gammaproteobacteria</taxon>
        <taxon>Lysobacterales</taxon>
        <taxon>Lysobacteraceae</taxon>
        <taxon>Lysobacter</taxon>
    </lineage>
</organism>
<dbReference type="PRINTS" id="PR00080">
    <property type="entry name" value="SDRFAMILY"/>
</dbReference>
<gene>
    <name evidence="3" type="primary">fabG</name>
    <name evidence="3" type="ORF">IU514_04835</name>
</gene>
<keyword evidence="4" id="KW-1185">Reference proteome</keyword>
<protein>
    <submittedName>
        <fullName evidence="3">3-oxoacyl-ACP reductase FabG</fullName>
        <ecNumber evidence="3">1.1.1.100</ecNumber>
    </submittedName>
</protein>
<feature type="domain" description="Ketoreductase" evidence="2">
    <location>
        <begin position="10"/>
        <end position="196"/>
    </location>
</feature>
<dbReference type="InterPro" id="IPR011285">
    <property type="entry name" value="FabG-rel"/>
</dbReference>
<comment type="caution">
    <text evidence="3">The sequence shown here is derived from an EMBL/GenBank/DDBJ whole genome shotgun (WGS) entry which is preliminary data.</text>
</comment>
<dbReference type="CDD" id="cd05333">
    <property type="entry name" value="BKR_SDR_c"/>
    <property type="match status" value="1"/>
</dbReference>
<dbReference type="InterPro" id="IPR050259">
    <property type="entry name" value="SDR"/>
</dbReference>
<accession>A0ABS0B469</accession>
<dbReference type="NCBIfam" id="TIGR01831">
    <property type="entry name" value="fabG_rel"/>
    <property type="match status" value="1"/>
</dbReference>
<keyword evidence="3" id="KW-0560">Oxidoreductase</keyword>
<dbReference type="SUPFAM" id="SSF51735">
    <property type="entry name" value="NAD(P)-binding Rossmann-fold domains"/>
    <property type="match status" value="1"/>
</dbReference>
<dbReference type="GO" id="GO:0004316">
    <property type="term" value="F:3-oxoacyl-[acyl-carrier-protein] reductase (NADPH) activity"/>
    <property type="evidence" value="ECO:0007669"/>
    <property type="project" value="UniProtKB-EC"/>
</dbReference>
<dbReference type="NCBIfam" id="NF004200">
    <property type="entry name" value="PRK05653.1-5"/>
    <property type="match status" value="1"/>
</dbReference>
<dbReference type="InterPro" id="IPR002347">
    <property type="entry name" value="SDR_fam"/>
</dbReference>
<evidence type="ECO:0000313" key="3">
    <source>
        <dbReference type="EMBL" id="MBF6023353.1"/>
    </source>
</evidence>
<dbReference type="Gene3D" id="3.40.50.720">
    <property type="entry name" value="NAD(P)-binding Rossmann-like Domain"/>
    <property type="match status" value="1"/>
</dbReference>
<dbReference type="InterPro" id="IPR036291">
    <property type="entry name" value="NAD(P)-bd_dom_sf"/>
</dbReference>
<evidence type="ECO:0000256" key="1">
    <source>
        <dbReference type="ARBA" id="ARBA00006484"/>
    </source>
</evidence>
<dbReference type="PANTHER" id="PTHR42879">
    <property type="entry name" value="3-OXOACYL-(ACYL-CARRIER-PROTEIN) REDUCTASE"/>
    <property type="match status" value="1"/>
</dbReference>
<reference evidence="3 4" key="1">
    <citation type="submission" date="2020-11" db="EMBL/GenBank/DDBJ databases">
        <title>Draft Genome Sequence and Secondary Metabolite Biosynthetic Potential of the Lysobacter niastensis Type strain DSM 18481.</title>
        <authorList>
            <person name="Turrini P."/>
            <person name="Artuso I."/>
            <person name="Tescari M."/>
            <person name="Lugli G.A."/>
            <person name="Frangipani E."/>
            <person name="Ventura M."/>
            <person name="Visca P."/>
        </authorList>
    </citation>
    <scope>NUCLEOTIDE SEQUENCE [LARGE SCALE GENOMIC DNA]</scope>
    <source>
        <strain evidence="3 4">DSM 18481</strain>
    </source>
</reference>
<dbReference type="NCBIfam" id="NF009466">
    <property type="entry name" value="PRK12826.1-2"/>
    <property type="match status" value="1"/>
</dbReference>
<dbReference type="EMBL" id="JADLZT010000002">
    <property type="protein sequence ID" value="MBF6023353.1"/>
    <property type="molecule type" value="Genomic_DNA"/>
</dbReference>
<dbReference type="PANTHER" id="PTHR42879:SF2">
    <property type="entry name" value="3-OXOACYL-[ACYL-CARRIER-PROTEIN] REDUCTASE FABG"/>
    <property type="match status" value="1"/>
</dbReference>
<dbReference type="PRINTS" id="PR00081">
    <property type="entry name" value="GDHRDH"/>
</dbReference>
<evidence type="ECO:0000313" key="4">
    <source>
        <dbReference type="Proteomes" id="UP001429984"/>
    </source>
</evidence>
<dbReference type="Pfam" id="PF13561">
    <property type="entry name" value="adh_short_C2"/>
    <property type="match status" value="1"/>
</dbReference>
<proteinExistence type="inferred from homology"/>